<feature type="compositionally biased region" description="Acidic residues" evidence="10">
    <location>
        <begin position="107"/>
        <end position="125"/>
    </location>
</feature>
<dbReference type="AlphaFoldDB" id="A0A926DPK4"/>
<protein>
    <submittedName>
        <fullName evidence="12">Preprotein translocase subunit YajC</fullName>
    </submittedName>
</protein>
<comment type="caution">
    <text evidence="12">The sequence shown here is derived from an EMBL/GenBank/DDBJ whole genome shotgun (WGS) entry which is preliminary data.</text>
</comment>
<dbReference type="InterPro" id="IPR003849">
    <property type="entry name" value="Preprotein_translocase_YajC"/>
</dbReference>
<evidence type="ECO:0000256" key="11">
    <source>
        <dbReference type="SAM" id="Phobius"/>
    </source>
</evidence>
<reference evidence="12" key="1">
    <citation type="submission" date="2020-08" db="EMBL/GenBank/DDBJ databases">
        <title>Genome public.</title>
        <authorList>
            <person name="Liu C."/>
            <person name="Sun Q."/>
        </authorList>
    </citation>
    <scope>NUCLEOTIDE SEQUENCE</scope>
    <source>
        <strain evidence="12">H8</strain>
    </source>
</reference>
<keyword evidence="6" id="KW-0653">Protein transport</keyword>
<proteinExistence type="inferred from homology"/>
<keyword evidence="7 11" id="KW-1133">Transmembrane helix</keyword>
<accession>A0A926DPK4</accession>
<evidence type="ECO:0000256" key="8">
    <source>
        <dbReference type="ARBA" id="ARBA00023010"/>
    </source>
</evidence>
<dbReference type="GO" id="GO:0015031">
    <property type="term" value="P:protein transport"/>
    <property type="evidence" value="ECO:0007669"/>
    <property type="project" value="UniProtKB-KW"/>
</dbReference>
<dbReference type="PANTHER" id="PTHR33909:SF1">
    <property type="entry name" value="SEC TRANSLOCON ACCESSORY COMPLEX SUBUNIT YAJC"/>
    <property type="match status" value="1"/>
</dbReference>
<dbReference type="PRINTS" id="PR01853">
    <property type="entry name" value="YAJCTRNLCASE"/>
</dbReference>
<evidence type="ECO:0000256" key="2">
    <source>
        <dbReference type="ARBA" id="ARBA00006742"/>
    </source>
</evidence>
<evidence type="ECO:0000256" key="3">
    <source>
        <dbReference type="ARBA" id="ARBA00022448"/>
    </source>
</evidence>
<dbReference type="NCBIfam" id="TIGR00739">
    <property type="entry name" value="yajC"/>
    <property type="match status" value="1"/>
</dbReference>
<evidence type="ECO:0000256" key="1">
    <source>
        <dbReference type="ARBA" id="ARBA00004162"/>
    </source>
</evidence>
<dbReference type="PANTHER" id="PTHR33909">
    <property type="entry name" value="SEC TRANSLOCON ACCESSORY COMPLEX SUBUNIT YAJC"/>
    <property type="match status" value="1"/>
</dbReference>
<evidence type="ECO:0000256" key="6">
    <source>
        <dbReference type="ARBA" id="ARBA00022927"/>
    </source>
</evidence>
<keyword evidence="3" id="KW-0813">Transport</keyword>
<comment type="subcellular location">
    <subcellularLocation>
        <location evidence="1">Cell membrane</location>
        <topology evidence="1">Single-pass membrane protein</topology>
    </subcellularLocation>
</comment>
<dbReference type="RefSeq" id="WP_249312796.1">
    <property type="nucleotide sequence ID" value="NZ_JACRSU010000003.1"/>
</dbReference>
<dbReference type="Proteomes" id="UP000611762">
    <property type="component" value="Unassembled WGS sequence"/>
</dbReference>
<gene>
    <name evidence="12" type="primary">yajC</name>
    <name evidence="12" type="ORF">H8698_08470</name>
</gene>
<evidence type="ECO:0000256" key="4">
    <source>
        <dbReference type="ARBA" id="ARBA00022475"/>
    </source>
</evidence>
<keyword evidence="13" id="KW-1185">Reference proteome</keyword>
<dbReference type="GO" id="GO:0005886">
    <property type="term" value="C:plasma membrane"/>
    <property type="evidence" value="ECO:0007669"/>
    <property type="project" value="UniProtKB-SubCell"/>
</dbReference>
<feature type="region of interest" description="Disordered" evidence="10">
    <location>
        <begin position="98"/>
        <end position="125"/>
    </location>
</feature>
<keyword evidence="5 11" id="KW-0812">Transmembrane</keyword>
<keyword evidence="9 11" id="KW-0472">Membrane</keyword>
<evidence type="ECO:0000313" key="12">
    <source>
        <dbReference type="EMBL" id="MBC8541004.1"/>
    </source>
</evidence>
<evidence type="ECO:0000313" key="13">
    <source>
        <dbReference type="Proteomes" id="UP000611762"/>
    </source>
</evidence>
<feature type="transmembrane region" description="Helical" evidence="11">
    <location>
        <begin position="6"/>
        <end position="27"/>
    </location>
</feature>
<evidence type="ECO:0000256" key="5">
    <source>
        <dbReference type="ARBA" id="ARBA00022692"/>
    </source>
</evidence>
<name>A0A926DPK4_9FIRM</name>
<organism evidence="12 13">
    <name type="scientific">Congzhengia minquanensis</name>
    <dbReference type="NCBI Taxonomy" id="2763657"/>
    <lineage>
        <taxon>Bacteria</taxon>
        <taxon>Bacillati</taxon>
        <taxon>Bacillota</taxon>
        <taxon>Clostridia</taxon>
        <taxon>Eubacteriales</taxon>
        <taxon>Oscillospiraceae</taxon>
        <taxon>Congzhengia</taxon>
    </lineage>
</organism>
<keyword evidence="8" id="KW-0811">Translocation</keyword>
<dbReference type="Pfam" id="PF02699">
    <property type="entry name" value="YajC"/>
    <property type="match status" value="1"/>
</dbReference>
<evidence type="ECO:0000256" key="10">
    <source>
        <dbReference type="SAM" id="MobiDB-lite"/>
    </source>
</evidence>
<sequence>MENAGMGGWMGTILWLVIMIGLFYFMLIRPQKKKEKETKAMLEAVKVGDSVTTIGGIVGKILKIKDDKVCIEIGDRTHKHPMTIKREAIATVVPCTKSPKKQKIEEIPEDIDDADDTETETNSEE</sequence>
<keyword evidence="4" id="KW-1003">Cell membrane</keyword>
<dbReference type="EMBL" id="JACRSU010000003">
    <property type="protein sequence ID" value="MBC8541004.1"/>
    <property type="molecule type" value="Genomic_DNA"/>
</dbReference>
<evidence type="ECO:0000256" key="9">
    <source>
        <dbReference type="ARBA" id="ARBA00023136"/>
    </source>
</evidence>
<comment type="similarity">
    <text evidence="2">Belongs to the YajC family.</text>
</comment>
<evidence type="ECO:0000256" key="7">
    <source>
        <dbReference type="ARBA" id="ARBA00022989"/>
    </source>
</evidence>
<dbReference type="SMART" id="SM01323">
    <property type="entry name" value="YajC"/>
    <property type="match status" value="1"/>
</dbReference>